<organism evidence="2 3">
    <name type="scientific">Micrococcus cohnii</name>
    <dbReference type="NCBI Taxonomy" id="993416"/>
    <lineage>
        <taxon>Bacteria</taxon>
        <taxon>Bacillati</taxon>
        <taxon>Actinomycetota</taxon>
        <taxon>Actinomycetes</taxon>
        <taxon>Micrococcales</taxon>
        <taxon>Micrococcaceae</taxon>
        <taxon>Micrococcus</taxon>
    </lineage>
</organism>
<name>A0A7W7M494_9MICC</name>
<evidence type="ECO:0000313" key="3">
    <source>
        <dbReference type="Proteomes" id="UP000540191"/>
    </source>
</evidence>
<dbReference type="InterPro" id="IPR007569">
    <property type="entry name" value="DUF559"/>
</dbReference>
<keyword evidence="3" id="KW-1185">Reference proteome</keyword>
<dbReference type="RefSeq" id="WP_184242136.1">
    <property type="nucleotide sequence ID" value="NZ_JACHNA010000001.1"/>
</dbReference>
<dbReference type="SUPFAM" id="SSF52980">
    <property type="entry name" value="Restriction endonuclease-like"/>
    <property type="match status" value="1"/>
</dbReference>
<feature type="domain" description="DUF559" evidence="1">
    <location>
        <begin position="122"/>
        <end position="177"/>
    </location>
</feature>
<dbReference type="EMBL" id="JACHNA010000001">
    <property type="protein sequence ID" value="MBB4736486.1"/>
    <property type="molecule type" value="Genomic_DNA"/>
</dbReference>
<comment type="caution">
    <text evidence="2">The sequence shown here is derived from an EMBL/GenBank/DDBJ whole genome shotgun (WGS) entry which is preliminary data.</text>
</comment>
<dbReference type="AlphaFoldDB" id="A0A7W7M494"/>
<proteinExistence type="predicted"/>
<sequence>MQSHGGLRTTSPIRTLWDLCEPSSGLDHTDLVIAADSLMRQEWVPGFGLGEIRTTRDDLERVRSRLGRFHGSRRARAVASDMREAVASPQETRTRLMLVEAGFPVPEVAYRLLDERGFSGPVVDLAWPQWRIVIQYEGARHRTREQQERDVVRDRWCEEHGWCVVKVTAADLRNGLVEVAPLVRRRIALFEAGRV</sequence>
<gene>
    <name evidence="2" type="ORF">HDA30_001994</name>
</gene>
<dbReference type="InterPro" id="IPR011335">
    <property type="entry name" value="Restrct_endonuc-II-like"/>
</dbReference>
<dbReference type="Pfam" id="PF04480">
    <property type="entry name" value="DUF559"/>
    <property type="match status" value="1"/>
</dbReference>
<dbReference type="Proteomes" id="UP000540191">
    <property type="component" value="Unassembled WGS sequence"/>
</dbReference>
<protein>
    <recommendedName>
        <fullName evidence="1">DUF559 domain-containing protein</fullName>
    </recommendedName>
</protein>
<reference evidence="2 3" key="1">
    <citation type="submission" date="2020-08" db="EMBL/GenBank/DDBJ databases">
        <title>Sequencing the genomes of 1000 actinobacteria strains.</title>
        <authorList>
            <person name="Klenk H.-P."/>
        </authorList>
    </citation>
    <scope>NUCLEOTIDE SEQUENCE [LARGE SCALE GENOMIC DNA]</scope>
    <source>
        <strain evidence="2 3">DSM 23974</strain>
    </source>
</reference>
<evidence type="ECO:0000313" key="2">
    <source>
        <dbReference type="EMBL" id="MBB4736486.1"/>
    </source>
</evidence>
<dbReference type="Gene3D" id="3.40.960.10">
    <property type="entry name" value="VSR Endonuclease"/>
    <property type="match status" value="1"/>
</dbReference>
<accession>A0A7W7M494</accession>
<evidence type="ECO:0000259" key="1">
    <source>
        <dbReference type="Pfam" id="PF04480"/>
    </source>
</evidence>